<gene>
    <name evidence="2" type="ORF">MSP8886_01497</name>
</gene>
<dbReference type="InterPro" id="IPR029058">
    <property type="entry name" value="AB_hydrolase_fold"/>
</dbReference>
<sequence length="397" mass="43217">MNSLTPKLASELAEFAYETRTQAANNILGTTVSANPYVDKYFSFNTKKDTINGVSGGVICRAINLESGFVYIGTGKGDYSKDIAITFRGTDNRIRDALTDASISTITSDNSSAAHMGFVRTFQSIKPKLKKAIDEAIKQGNTGTIHCVGHSLGGALAHLCAVWVKANFGNRACLYTFGAPRVGHKSFAIKSTASIDQIFRCIHNTDPVPMLPIWPFYHAPYQGKEYVLSNSGGLIEFSAHSLPEDGNPGYINSANTESWADLRVISDNYLENNVVLFYKDRFTSTFNNTSFKKIMAALMTLLKASSLGAAALTLSPAVTGVSKFVDVMAQTLNLIAKQSATLYEQVKGFLGHLLCFCGSHYAALQFEITHDFIKKALSKMVRRITQAAALALDNNRI</sequence>
<dbReference type="InterPro" id="IPR051218">
    <property type="entry name" value="Sec_MonoDiacylglyc_Lipase"/>
</dbReference>
<dbReference type="Proteomes" id="UP000092544">
    <property type="component" value="Unassembled WGS sequence"/>
</dbReference>
<dbReference type="STRING" id="1792290.MSP8886_01497"/>
<protein>
    <submittedName>
        <fullName evidence="2">Lipase (Class 3)</fullName>
    </submittedName>
</protein>
<organism evidence="2 3">
    <name type="scientific">Marinomonas spartinae</name>
    <dbReference type="NCBI Taxonomy" id="1792290"/>
    <lineage>
        <taxon>Bacteria</taxon>
        <taxon>Pseudomonadati</taxon>
        <taxon>Pseudomonadota</taxon>
        <taxon>Gammaproteobacteria</taxon>
        <taxon>Oceanospirillales</taxon>
        <taxon>Oceanospirillaceae</taxon>
        <taxon>Marinomonas</taxon>
    </lineage>
</organism>
<name>A0A1A8T9U9_9GAMM</name>
<dbReference type="RefSeq" id="WP_067014235.1">
    <property type="nucleotide sequence ID" value="NZ_FLOB01000002.1"/>
</dbReference>
<evidence type="ECO:0000259" key="1">
    <source>
        <dbReference type="Pfam" id="PF01764"/>
    </source>
</evidence>
<accession>A0A1A8T9U9</accession>
<dbReference type="PANTHER" id="PTHR45856:SF24">
    <property type="entry name" value="FUNGAL LIPASE-LIKE DOMAIN-CONTAINING PROTEIN"/>
    <property type="match status" value="1"/>
</dbReference>
<keyword evidence="3" id="KW-1185">Reference proteome</keyword>
<evidence type="ECO:0000313" key="2">
    <source>
        <dbReference type="EMBL" id="SBS29268.1"/>
    </source>
</evidence>
<evidence type="ECO:0000313" key="3">
    <source>
        <dbReference type="Proteomes" id="UP000092544"/>
    </source>
</evidence>
<dbReference type="AlphaFoldDB" id="A0A1A8T9U9"/>
<reference evidence="2 3" key="1">
    <citation type="submission" date="2016-06" db="EMBL/GenBank/DDBJ databases">
        <authorList>
            <person name="Kjaerup R.B."/>
            <person name="Dalgaard T.S."/>
            <person name="Juul-Madsen H.R."/>
        </authorList>
    </citation>
    <scope>NUCLEOTIDE SEQUENCE [LARGE SCALE GENOMIC DNA]</scope>
    <source>
        <strain evidence="2 3">CECT 8886</strain>
    </source>
</reference>
<dbReference type="SUPFAM" id="SSF53474">
    <property type="entry name" value="alpha/beta-Hydrolases"/>
    <property type="match status" value="1"/>
</dbReference>
<dbReference type="CDD" id="cd00519">
    <property type="entry name" value="Lipase_3"/>
    <property type="match status" value="1"/>
</dbReference>
<dbReference type="Pfam" id="PF01764">
    <property type="entry name" value="Lipase_3"/>
    <property type="match status" value="1"/>
</dbReference>
<feature type="domain" description="Fungal lipase-type" evidence="1">
    <location>
        <begin position="85"/>
        <end position="213"/>
    </location>
</feature>
<dbReference type="GO" id="GO:0006629">
    <property type="term" value="P:lipid metabolic process"/>
    <property type="evidence" value="ECO:0007669"/>
    <property type="project" value="InterPro"/>
</dbReference>
<dbReference type="OrthoDB" id="5522031at2"/>
<dbReference type="EMBL" id="FLOB01000002">
    <property type="protein sequence ID" value="SBS29268.1"/>
    <property type="molecule type" value="Genomic_DNA"/>
</dbReference>
<dbReference type="Gene3D" id="3.40.50.1820">
    <property type="entry name" value="alpha/beta hydrolase"/>
    <property type="match status" value="1"/>
</dbReference>
<dbReference type="PANTHER" id="PTHR45856">
    <property type="entry name" value="ALPHA/BETA-HYDROLASES SUPERFAMILY PROTEIN"/>
    <property type="match status" value="1"/>
</dbReference>
<dbReference type="InterPro" id="IPR002921">
    <property type="entry name" value="Fungal_lipase-type"/>
</dbReference>
<proteinExistence type="predicted"/>